<protein>
    <submittedName>
        <fullName evidence="1">Uncharacterized protein</fullName>
    </submittedName>
</protein>
<dbReference type="RefSeq" id="WP_059078168.1">
    <property type="nucleotide sequence ID" value="NZ_BCMM01000001.1"/>
</dbReference>
<dbReference type="SUPFAM" id="SSF81891">
    <property type="entry name" value="Poly A polymerase C-terminal region-like"/>
    <property type="match status" value="1"/>
</dbReference>
<reference evidence="2" key="1">
    <citation type="submission" date="2015-11" db="EMBL/GenBank/DDBJ databases">
        <authorList>
            <consortium name="Cross-ministerial Strategic Innovation Promotion Program (SIP) consortium"/>
            <person name="Tomihama T."/>
            <person name="Ikenaga M."/>
            <person name="Sakai M."/>
            <person name="Okubo T."/>
            <person name="Ikeda S."/>
        </authorList>
    </citation>
    <scope>NUCLEOTIDE SEQUENCE [LARGE SCALE GENOMIC DNA]</scope>
    <source>
        <strain evidence="2">S58</strain>
    </source>
</reference>
<dbReference type="Proteomes" id="UP000067448">
    <property type="component" value="Unassembled WGS sequence"/>
</dbReference>
<organism evidence="1 2">
    <name type="scientific">Streptomyces scabiei</name>
    <dbReference type="NCBI Taxonomy" id="1930"/>
    <lineage>
        <taxon>Bacteria</taxon>
        <taxon>Bacillati</taxon>
        <taxon>Actinomycetota</taxon>
        <taxon>Actinomycetes</taxon>
        <taxon>Kitasatosporales</taxon>
        <taxon>Streptomycetaceae</taxon>
        <taxon>Streptomyces</taxon>
    </lineage>
</organism>
<gene>
    <name evidence="1" type="ORF">SsS58_00360</name>
</gene>
<proteinExistence type="predicted"/>
<evidence type="ECO:0000313" key="1">
    <source>
        <dbReference type="EMBL" id="GAQ60021.1"/>
    </source>
</evidence>
<dbReference type="EMBL" id="BCMM01000001">
    <property type="protein sequence ID" value="GAQ60021.1"/>
    <property type="molecule type" value="Genomic_DNA"/>
</dbReference>
<accession>A0A124C332</accession>
<evidence type="ECO:0000313" key="2">
    <source>
        <dbReference type="Proteomes" id="UP000067448"/>
    </source>
</evidence>
<comment type="caution">
    <text evidence="1">The sequence shown here is derived from an EMBL/GenBank/DDBJ whole genome shotgun (WGS) entry which is preliminary data.</text>
</comment>
<name>A0A124C332_STRSC</name>
<dbReference type="OrthoDB" id="185939at2"/>
<sequence length="255" mass="27516">MSYRLRAAIGDFDRLRGWAAGVSWAMVAPLAQRRGLLVLPSALGGDLARTLGDLSQDGPVAHVEADFWAGDGHQTASLWRSGVLEWGPVHTAEFGGPREEWPINAALARLGVEKADLCAADHRDLFLEVGLGRGRDDQDWREAALRASDTADYDEWDARERAEREREERAAAERAMYERLPGVPVALGGREIIALLGVPQGRTVGEAIRVLQQLHLDRGPLSREDAVAALYAWAAEHGLAPAASDEAGSGGSARS</sequence>
<reference evidence="1 2" key="2">
    <citation type="journal article" date="2016" name="Genome Announc.">
        <title>Draft Genome Sequences of Streptomyces scabiei S58, Streptomyces turgidiscabies T45, and Streptomyces acidiscabies a10, the Pathogens of Potato Common Scab, Isolated in Japan.</title>
        <authorList>
            <person name="Tomihama T."/>
            <person name="Nishi Y."/>
            <person name="Sakai M."/>
            <person name="Ikenaga M."/>
            <person name="Okubo T."/>
            <person name="Ikeda S."/>
        </authorList>
    </citation>
    <scope>NUCLEOTIDE SEQUENCE [LARGE SCALE GENOMIC DNA]</scope>
    <source>
        <strain evidence="1 2">S58</strain>
    </source>
</reference>
<dbReference type="AlphaFoldDB" id="A0A124C332"/>
<reference evidence="2" key="3">
    <citation type="submission" date="2016-02" db="EMBL/GenBank/DDBJ databases">
        <title>Draft genome of pathogenic Streptomyces sp. in Japan.</title>
        <authorList>
            <person name="Tomihama T."/>
            <person name="Ikenaga M."/>
            <person name="Sakai M."/>
            <person name="Okubo T."/>
            <person name="Ikeda S."/>
        </authorList>
    </citation>
    <scope>NUCLEOTIDE SEQUENCE [LARGE SCALE GENOMIC DNA]</scope>
    <source>
        <strain evidence="2">S58</strain>
    </source>
</reference>